<organism evidence="1 2">
    <name type="scientific">Flavobacterium phragmitis</name>
    <dbReference type="NCBI Taxonomy" id="739143"/>
    <lineage>
        <taxon>Bacteria</taxon>
        <taxon>Pseudomonadati</taxon>
        <taxon>Bacteroidota</taxon>
        <taxon>Flavobacteriia</taxon>
        <taxon>Flavobacteriales</taxon>
        <taxon>Flavobacteriaceae</taxon>
        <taxon>Flavobacterium</taxon>
    </lineage>
</organism>
<proteinExistence type="predicted"/>
<evidence type="ECO:0008006" key="3">
    <source>
        <dbReference type="Google" id="ProtNLM"/>
    </source>
</evidence>
<dbReference type="AlphaFoldDB" id="A0A1I1JWT0"/>
<sequence length="331" mass="38134">MLFFFYYIILLITEKINSNKIVKLVYTTFFTSIFGCFAQNDSIRNPYFKSYDDKITASVYYLDTSNSFQIASDNPETKMYVNLIPNRREQIGFNLNYKIIDVGFGFAPKFLSQNKGDSHSKHFNFNTRFYLKKWMQSFTYINQKGFYIKDDNITAQLPSMRTMKIGGSTAYVFNDKFSFKTLVSQNEWQTKSSGSFIPTFSFYYTNLDLNTPDSSPGDIYVFTLAPSYFYNFVISDRVLIGAGLALGAGLNLIDKDTSALYQADFNLKLAYNKDRFFAFATLNTISFAQDDKVDPRLNDHIVTLKISAGYRFDPPKKVKEVYDKVNDKIGL</sequence>
<protein>
    <recommendedName>
        <fullName evidence="3">DUF4421 domain-containing protein</fullName>
    </recommendedName>
</protein>
<keyword evidence="2" id="KW-1185">Reference proteome</keyword>
<dbReference type="STRING" id="739143.SAMN05216297_101148"/>
<reference evidence="2" key="1">
    <citation type="submission" date="2016-10" db="EMBL/GenBank/DDBJ databases">
        <authorList>
            <person name="Varghese N."/>
            <person name="Submissions S."/>
        </authorList>
    </citation>
    <scope>NUCLEOTIDE SEQUENCE [LARGE SCALE GENOMIC DNA]</scope>
    <source>
        <strain evidence="2">CGMCC 1.10370</strain>
    </source>
</reference>
<dbReference type="Proteomes" id="UP000199672">
    <property type="component" value="Unassembled WGS sequence"/>
</dbReference>
<dbReference type="Pfam" id="PF14391">
    <property type="entry name" value="DUF4421"/>
    <property type="match status" value="1"/>
</dbReference>
<dbReference type="EMBL" id="FOMH01000001">
    <property type="protein sequence ID" value="SFC52966.1"/>
    <property type="molecule type" value="Genomic_DNA"/>
</dbReference>
<dbReference type="InterPro" id="IPR025535">
    <property type="entry name" value="DUF4421"/>
</dbReference>
<evidence type="ECO:0000313" key="1">
    <source>
        <dbReference type="EMBL" id="SFC52966.1"/>
    </source>
</evidence>
<accession>A0A1I1JWT0</accession>
<gene>
    <name evidence="1" type="ORF">SAMN05216297_101148</name>
</gene>
<evidence type="ECO:0000313" key="2">
    <source>
        <dbReference type="Proteomes" id="UP000199672"/>
    </source>
</evidence>
<name>A0A1I1JWT0_9FLAO</name>